<dbReference type="EMBL" id="HE575321">
    <property type="protein sequence ID" value="CCC91814.1"/>
    <property type="molecule type" value="Genomic_DNA"/>
</dbReference>
<reference evidence="2" key="1">
    <citation type="journal article" date="2012" name="Proc. Natl. Acad. Sci. U.S.A.">
        <title>Antigenic diversity is generated by distinct evolutionary mechanisms in African trypanosome species.</title>
        <authorList>
            <person name="Jackson A.P."/>
            <person name="Berry A."/>
            <person name="Aslett M."/>
            <person name="Allison H.C."/>
            <person name="Burton P."/>
            <person name="Vavrova-Anderson J."/>
            <person name="Brown R."/>
            <person name="Browne H."/>
            <person name="Corton N."/>
            <person name="Hauser H."/>
            <person name="Gamble J."/>
            <person name="Gilderthorp R."/>
            <person name="Marcello L."/>
            <person name="McQuillan J."/>
            <person name="Otto T.D."/>
            <person name="Quail M.A."/>
            <person name="Sanders M.J."/>
            <person name="van Tonder A."/>
            <person name="Ginger M.L."/>
            <person name="Field M.C."/>
            <person name="Barry J.D."/>
            <person name="Hertz-Fowler C."/>
            <person name="Berriman M."/>
        </authorList>
    </citation>
    <scope>NUCLEOTIDE SEQUENCE</scope>
    <source>
        <strain evidence="2">IL3000</strain>
    </source>
</reference>
<accession>G0UR03</accession>
<organism evidence="2">
    <name type="scientific">Trypanosoma congolense (strain IL3000)</name>
    <dbReference type="NCBI Taxonomy" id="1068625"/>
    <lineage>
        <taxon>Eukaryota</taxon>
        <taxon>Discoba</taxon>
        <taxon>Euglenozoa</taxon>
        <taxon>Kinetoplastea</taxon>
        <taxon>Metakinetoplastina</taxon>
        <taxon>Trypanosomatida</taxon>
        <taxon>Trypanosomatidae</taxon>
        <taxon>Trypanosoma</taxon>
        <taxon>Nannomonas</taxon>
    </lineage>
</organism>
<gene>
    <name evidence="2" type="ORF">TCIL3000_8_140</name>
</gene>
<keyword evidence="1" id="KW-1133">Transmembrane helix</keyword>
<keyword evidence="1" id="KW-0472">Membrane</keyword>
<feature type="transmembrane region" description="Helical" evidence="1">
    <location>
        <begin position="72"/>
        <end position="94"/>
    </location>
</feature>
<sequence>MRKQCGCSAANRSHTVVAIPCEKKSSPLSTMAYRVCIWSSLRSADGVERMVSGLASLYCYCGDPFAFVLDMVWIFLSCDLACIWASLLLLRLCVVRIVSCWIGK</sequence>
<evidence type="ECO:0000256" key="1">
    <source>
        <dbReference type="SAM" id="Phobius"/>
    </source>
</evidence>
<dbReference type="AlphaFoldDB" id="G0UR03"/>
<keyword evidence="1" id="KW-0812">Transmembrane</keyword>
<name>G0UR03_TRYCI</name>
<proteinExistence type="predicted"/>
<evidence type="ECO:0000313" key="2">
    <source>
        <dbReference type="EMBL" id="CCC91814.1"/>
    </source>
</evidence>
<protein>
    <submittedName>
        <fullName evidence="2">Uncharacterized protein</fullName>
    </submittedName>
</protein>